<sequence length="150" mass="16920">MQQRTRTGLQQRTRSGLQQRTFLGLQQRTRSGLQHFTRSGLQQRLRKPNASASETLKEAAISVRTATKESVTVFRIMVYSSDSINKSGSTSLKDESLLHPPAMSPSLRTWGKQVCFSGLVRFAGYGKYADYNTRTKCDVKVKTTLKIKFL</sequence>
<protein>
    <submittedName>
        <fullName evidence="1">Uncharacterized protein</fullName>
    </submittedName>
</protein>
<reference evidence="1 2" key="1">
    <citation type="journal article" date="2018" name="Nat. Biotechnol.">
        <title>A standardized bacterial taxonomy based on genome phylogeny substantially revises the tree of life.</title>
        <authorList>
            <person name="Parks D.H."/>
            <person name="Chuvochina M."/>
            <person name="Waite D.W."/>
            <person name="Rinke C."/>
            <person name="Skarshewski A."/>
            <person name="Chaumeil P.A."/>
            <person name="Hugenholtz P."/>
        </authorList>
    </citation>
    <scope>NUCLEOTIDE SEQUENCE [LARGE SCALE GENOMIC DNA]</scope>
    <source>
        <strain evidence="1">UBA9375</strain>
    </source>
</reference>
<evidence type="ECO:0000313" key="1">
    <source>
        <dbReference type="EMBL" id="HCO26033.1"/>
    </source>
</evidence>
<dbReference type="RefSeq" id="WP_154901064.1">
    <property type="nucleotide sequence ID" value="NZ_CAXBMG010000034.1"/>
</dbReference>
<proteinExistence type="predicted"/>
<dbReference type="EMBL" id="DQAY01000148">
    <property type="protein sequence ID" value="HCO26033.1"/>
    <property type="molecule type" value="Genomic_DNA"/>
</dbReference>
<name>A0A3D3RB29_9PLAN</name>
<accession>A0A3D3RB29</accession>
<gene>
    <name evidence="1" type="ORF">DIT97_24510</name>
</gene>
<organism evidence="1 2">
    <name type="scientific">Gimesia maris</name>
    <dbReference type="NCBI Taxonomy" id="122"/>
    <lineage>
        <taxon>Bacteria</taxon>
        <taxon>Pseudomonadati</taxon>
        <taxon>Planctomycetota</taxon>
        <taxon>Planctomycetia</taxon>
        <taxon>Planctomycetales</taxon>
        <taxon>Planctomycetaceae</taxon>
        <taxon>Gimesia</taxon>
    </lineage>
</organism>
<dbReference type="Proteomes" id="UP000263642">
    <property type="component" value="Unassembled WGS sequence"/>
</dbReference>
<evidence type="ECO:0000313" key="2">
    <source>
        <dbReference type="Proteomes" id="UP000263642"/>
    </source>
</evidence>
<dbReference type="AlphaFoldDB" id="A0A3D3RB29"/>
<comment type="caution">
    <text evidence="1">The sequence shown here is derived from an EMBL/GenBank/DDBJ whole genome shotgun (WGS) entry which is preliminary data.</text>
</comment>